<dbReference type="Pfam" id="PF16810">
    <property type="entry name" value="RXLR"/>
    <property type="match status" value="1"/>
</dbReference>
<name>A0A7G4WI03_9STRA</name>
<dbReference type="EMBL" id="MT503114">
    <property type="protein sequence ID" value="QMU24838.1"/>
    <property type="molecule type" value="Genomic_DNA"/>
</dbReference>
<accession>A0A7G4WI03</accession>
<keyword evidence="4 5" id="KW-0732">Signal</keyword>
<sequence>MSRHHVFLVAIATLLVITGNTSVAKEIVPSRTLSAASVSISRHSIVGGHNDANTGRSLRGGKTIGAEDNKQHSSSGEERAGGLSFLTKLKMKAKVQLWLKLRRPEDYVKKALGLDKLSEAAIKQHPNYKYFLTFKRTSARHQIGTWLEKDTPTSTVWGYLELESVPLKELKNNPGFDNYLSYMLSFERRNAKTGVPLVAYGTKGNEMLVKTLVWAAGRKSEAYVMKALGLTGLTPKMLERHEGLPYYNRFVELAEVVKKMGKNSRVMDFLKILFDD</sequence>
<keyword evidence="3 5" id="KW-0964">Secreted</keyword>
<proteinExistence type="inferred from homology"/>
<dbReference type="InterPro" id="IPR031825">
    <property type="entry name" value="RXLR"/>
</dbReference>
<comment type="function">
    <text evidence="5">Effector that suppresses plant defense responses during pathogen infection.</text>
</comment>
<evidence type="ECO:0000256" key="2">
    <source>
        <dbReference type="ARBA" id="ARBA00010400"/>
    </source>
</evidence>
<evidence type="ECO:0000256" key="5">
    <source>
        <dbReference type="RuleBase" id="RU367124"/>
    </source>
</evidence>
<protein>
    <recommendedName>
        <fullName evidence="5">RxLR effector protein</fullName>
    </recommendedName>
</protein>
<evidence type="ECO:0000256" key="1">
    <source>
        <dbReference type="ARBA" id="ARBA00004613"/>
    </source>
</evidence>
<dbReference type="AlphaFoldDB" id="A0A7G4WI03"/>
<feature type="region of interest" description="Disordered" evidence="6">
    <location>
        <begin position="46"/>
        <end position="79"/>
    </location>
</feature>
<feature type="chain" id="PRO_5029005161" description="RxLR effector protein" evidence="5">
    <location>
        <begin position="25"/>
        <end position="276"/>
    </location>
</feature>
<evidence type="ECO:0000256" key="4">
    <source>
        <dbReference type="ARBA" id="ARBA00022729"/>
    </source>
</evidence>
<comment type="similarity">
    <text evidence="2 5">Belongs to the RxLR effector family.</text>
</comment>
<comment type="domain">
    <text evidence="5">The RxLR-dEER motif acts to carry the protein into the host cell cytoplasm through binding to cell surface phosphatidylinositol-3-phosphate.</text>
</comment>
<evidence type="ECO:0000256" key="3">
    <source>
        <dbReference type="ARBA" id="ARBA00022525"/>
    </source>
</evidence>
<organism evidence="7">
    <name type="scientific">Phytophthora agathidicida</name>
    <dbReference type="NCBI Taxonomy" id="1642459"/>
    <lineage>
        <taxon>Eukaryota</taxon>
        <taxon>Sar</taxon>
        <taxon>Stramenopiles</taxon>
        <taxon>Oomycota</taxon>
        <taxon>Peronosporomycetes</taxon>
        <taxon>Peronosporales</taxon>
        <taxon>Peronosporaceae</taxon>
        <taxon>Phytophthora</taxon>
    </lineage>
</organism>
<gene>
    <name evidence="7" type="primary">PaRXLR14</name>
</gene>
<evidence type="ECO:0000313" key="7">
    <source>
        <dbReference type="EMBL" id="QMU24838.1"/>
    </source>
</evidence>
<comment type="subcellular location">
    <subcellularLocation>
        <location evidence="1 5">Secreted</location>
    </subcellularLocation>
</comment>
<evidence type="ECO:0000256" key="6">
    <source>
        <dbReference type="SAM" id="MobiDB-lite"/>
    </source>
</evidence>
<feature type="signal peptide" evidence="5">
    <location>
        <begin position="1"/>
        <end position="24"/>
    </location>
</feature>
<reference evidence="7" key="1">
    <citation type="journal article" date="2020" name="Mol. Plant">
        <title>Functional analysis of RXLR effectors from the New Zealand kauri dieback pathogen Phytophthora agathidicida.</title>
        <authorList>
            <person name="Guo Y."/>
            <person name="Dupont P.Y."/>
            <person name="Mesarich C.H."/>
            <person name="Yang B."/>
            <person name="McDougal R.L."/>
            <person name="Panda P."/>
            <person name="Dijkwel P."/>
            <person name="Studholme D.J."/>
            <person name="Sambles C."/>
            <person name="Win J."/>
            <person name="Wang Y."/>
            <person name="Williams N.M."/>
            <person name="Bradshaw R.E."/>
        </authorList>
    </citation>
    <scope>NUCLEOTIDE SEQUENCE</scope>
    <source>
        <strain evidence="7">3770</strain>
    </source>
</reference>
<feature type="compositionally biased region" description="Basic and acidic residues" evidence="6">
    <location>
        <begin position="65"/>
        <end position="79"/>
    </location>
</feature>